<reference evidence="1 2" key="1">
    <citation type="submission" date="2019-03" db="EMBL/GenBank/DDBJ databases">
        <title>First draft genome of Liparis tanakae, snailfish: a comprehensive survey of snailfish specific genes.</title>
        <authorList>
            <person name="Kim W."/>
            <person name="Song I."/>
            <person name="Jeong J.-H."/>
            <person name="Kim D."/>
            <person name="Kim S."/>
            <person name="Ryu S."/>
            <person name="Song J.Y."/>
            <person name="Lee S.K."/>
        </authorList>
    </citation>
    <scope>NUCLEOTIDE SEQUENCE [LARGE SCALE GENOMIC DNA]</scope>
    <source>
        <tissue evidence="1">Muscle</tissue>
    </source>
</reference>
<dbReference type="AlphaFoldDB" id="A0A4Z2I580"/>
<protein>
    <submittedName>
        <fullName evidence="1">Uncharacterized protein</fullName>
    </submittedName>
</protein>
<name>A0A4Z2I580_9TELE</name>
<dbReference type="Proteomes" id="UP000314294">
    <property type="component" value="Unassembled WGS sequence"/>
</dbReference>
<proteinExistence type="predicted"/>
<evidence type="ECO:0000313" key="1">
    <source>
        <dbReference type="EMBL" id="TNN72605.1"/>
    </source>
</evidence>
<dbReference type="EMBL" id="SRLO01000135">
    <property type="protein sequence ID" value="TNN72605.1"/>
    <property type="molecule type" value="Genomic_DNA"/>
</dbReference>
<keyword evidence="2" id="KW-1185">Reference proteome</keyword>
<evidence type="ECO:0000313" key="2">
    <source>
        <dbReference type="Proteomes" id="UP000314294"/>
    </source>
</evidence>
<gene>
    <name evidence="1" type="ORF">EYF80_017212</name>
</gene>
<comment type="caution">
    <text evidence="1">The sequence shown here is derived from an EMBL/GenBank/DDBJ whole genome shotgun (WGS) entry which is preliminary data.</text>
</comment>
<accession>A0A4Z2I580</accession>
<organism evidence="1 2">
    <name type="scientific">Liparis tanakae</name>
    <name type="common">Tanaka's snailfish</name>
    <dbReference type="NCBI Taxonomy" id="230148"/>
    <lineage>
        <taxon>Eukaryota</taxon>
        <taxon>Metazoa</taxon>
        <taxon>Chordata</taxon>
        <taxon>Craniata</taxon>
        <taxon>Vertebrata</taxon>
        <taxon>Euteleostomi</taxon>
        <taxon>Actinopterygii</taxon>
        <taxon>Neopterygii</taxon>
        <taxon>Teleostei</taxon>
        <taxon>Neoteleostei</taxon>
        <taxon>Acanthomorphata</taxon>
        <taxon>Eupercaria</taxon>
        <taxon>Perciformes</taxon>
        <taxon>Cottioidei</taxon>
        <taxon>Cottales</taxon>
        <taxon>Liparidae</taxon>
        <taxon>Liparis</taxon>
    </lineage>
</organism>
<sequence>MFSLISLFSSIEKILSHLDKSREVQGVGLGVAGERDEKKERKVKLKIKQKNLCWGLYSVHVEKILHYSLRNSPFHNDHLAPCVNEEKEGRKRKVLATVKRKELLKETISPGGERAPSPGDADC</sequence>